<dbReference type="RefSeq" id="WP_157562939.1">
    <property type="nucleotide sequence ID" value="NZ_WQKZ01000002.1"/>
</dbReference>
<feature type="compositionally biased region" description="Basic and acidic residues" evidence="1">
    <location>
        <begin position="131"/>
        <end position="141"/>
    </location>
</feature>
<organism evidence="3 4">
    <name type="scientific">Hymenobacter ginkgonis</name>
    <dbReference type="NCBI Taxonomy" id="2682976"/>
    <lineage>
        <taxon>Bacteria</taxon>
        <taxon>Pseudomonadati</taxon>
        <taxon>Bacteroidota</taxon>
        <taxon>Cytophagia</taxon>
        <taxon>Cytophagales</taxon>
        <taxon>Hymenobacteraceae</taxon>
        <taxon>Hymenobacter</taxon>
    </lineage>
</organism>
<reference evidence="3 4" key="1">
    <citation type="submission" date="2019-12" db="EMBL/GenBank/DDBJ databases">
        <title>Hymenobacter sp. HMF4947 Genome sequencing and assembly.</title>
        <authorList>
            <person name="Kang H."/>
            <person name="Cha I."/>
            <person name="Kim H."/>
            <person name="Joh K."/>
        </authorList>
    </citation>
    <scope>NUCLEOTIDE SEQUENCE [LARGE SCALE GENOMIC DNA]</scope>
    <source>
        <strain evidence="3 4">HMF4947</strain>
    </source>
</reference>
<dbReference type="InterPro" id="IPR005625">
    <property type="entry name" value="PepSY-ass_TM"/>
</dbReference>
<dbReference type="PANTHER" id="PTHR34219">
    <property type="entry name" value="IRON-REGULATED INNER MEMBRANE PROTEIN-RELATED"/>
    <property type="match status" value="1"/>
</dbReference>
<dbReference type="EMBL" id="WQKZ01000002">
    <property type="protein sequence ID" value="MVN75849.1"/>
    <property type="molecule type" value="Genomic_DNA"/>
</dbReference>
<feature type="transmembrane region" description="Helical" evidence="2">
    <location>
        <begin position="12"/>
        <end position="32"/>
    </location>
</feature>
<dbReference type="Pfam" id="PF03929">
    <property type="entry name" value="PepSY_TM"/>
    <property type="match status" value="1"/>
</dbReference>
<keyword evidence="2" id="KW-0812">Transmembrane</keyword>
<evidence type="ECO:0000313" key="4">
    <source>
        <dbReference type="Proteomes" id="UP000441336"/>
    </source>
</evidence>
<dbReference type="Proteomes" id="UP000441336">
    <property type="component" value="Unassembled WGS sequence"/>
</dbReference>
<comment type="caution">
    <text evidence="3">The sequence shown here is derived from an EMBL/GenBank/DDBJ whole genome shotgun (WGS) entry which is preliminary data.</text>
</comment>
<gene>
    <name evidence="3" type="ORF">GO988_05875</name>
</gene>
<evidence type="ECO:0000313" key="3">
    <source>
        <dbReference type="EMBL" id="MVN75849.1"/>
    </source>
</evidence>
<evidence type="ECO:0008006" key="5">
    <source>
        <dbReference type="Google" id="ProtNLM"/>
    </source>
</evidence>
<protein>
    <recommendedName>
        <fullName evidence="5">PepSY domain-containing protein</fullName>
    </recommendedName>
</protein>
<feature type="compositionally biased region" description="Basic and acidic residues" evidence="1">
    <location>
        <begin position="110"/>
        <end position="122"/>
    </location>
</feature>
<name>A0A7K1TBT4_9BACT</name>
<evidence type="ECO:0000256" key="1">
    <source>
        <dbReference type="SAM" id="MobiDB-lite"/>
    </source>
</evidence>
<keyword evidence="2" id="KW-0472">Membrane</keyword>
<feature type="transmembrane region" description="Helical" evidence="2">
    <location>
        <begin position="184"/>
        <end position="205"/>
    </location>
</feature>
<dbReference type="AlphaFoldDB" id="A0A7K1TBT4"/>
<sequence>MTVFFRRIHLYLAFAAGLVFFVQCLTGTILVFEEEITHLLHAERYEVAVPAAATPLSLAQLTAAFQQTHPKDKVLGFKVYAEPTRTVELSFKDPKAKAAGRFGPDGPNAMRREGPDAIERGRGQKPGGRGPGERGKGRPERSSTAFLNPYTGQVVGTLDAQERTLFSVAEDAHRRLLAGEVGKMLTGISAIFILFITATGIVLWWPKTRQMLTGRLRIKWDGNWKRINHDLHIVLGFYCSLFLLGLALTGVIMSYRWATESLFWVTSSKPTVGIAAPVSAYVPGAKRIAYDAALQTGRRTYPQAEFWRVGQPKDSIAAVPVSAPSALPLRHNGLDTLFVDRNTGAVLGQHLYSRQSAGNQLRRLTKPLHTGEIGGIWTKILVFVIALISLTFPVTGVLLWLNRTRKKKPKSRLAPTQSVVG</sequence>
<feature type="transmembrane region" description="Helical" evidence="2">
    <location>
        <begin position="233"/>
        <end position="255"/>
    </location>
</feature>
<accession>A0A7K1TBT4</accession>
<keyword evidence="4" id="KW-1185">Reference proteome</keyword>
<keyword evidence="2" id="KW-1133">Transmembrane helix</keyword>
<feature type="transmembrane region" description="Helical" evidence="2">
    <location>
        <begin position="376"/>
        <end position="401"/>
    </location>
</feature>
<proteinExistence type="predicted"/>
<dbReference type="PANTHER" id="PTHR34219:SF3">
    <property type="entry name" value="BLL7967 PROTEIN"/>
    <property type="match status" value="1"/>
</dbReference>
<feature type="region of interest" description="Disordered" evidence="1">
    <location>
        <begin position="98"/>
        <end position="145"/>
    </location>
</feature>
<evidence type="ECO:0000256" key="2">
    <source>
        <dbReference type="SAM" id="Phobius"/>
    </source>
</evidence>